<reference evidence="4 5" key="1">
    <citation type="journal article" name="Sci. Rep.">
        <title>Genome-scale phylogenetic analyses confirm Olpidium as the closest living zoosporic fungus to the non-flagellated, terrestrial fungi.</title>
        <authorList>
            <person name="Chang Y."/>
            <person name="Rochon D."/>
            <person name="Sekimoto S."/>
            <person name="Wang Y."/>
            <person name="Chovatia M."/>
            <person name="Sandor L."/>
            <person name="Salamov A."/>
            <person name="Grigoriev I.V."/>
            <person name="Stajich J.E."/>
            <person name="Spatafora J.W."/>
        </authorList>
    </citation>
    <scope>NUCLEOTIDE SEQUENCE [LARGE SCALE GENOMIC DNA]</scope>
    <source>
        <strain evidence="4">S191</strain>
    </source>
</reference>
<feature type="compositionally biased region" description="Low complexity" evidence="1">
    <location>
        <begin position="30"/>
        <end position="42"/>
    </location>
</feature>
<keyword evidence="2" id="KW-0472">Membrane</keyword>
<name>A0A8H8A0F0_9FUNG</name>
<dbReference type="Proteomes" id="UP000673691">
    <property type="component" value="Unassembled WGS sequence"/>
</dbReference>
<evidence type="ECO:0000256" key="1">
    <source>
        <dbReference type="SAM" id="MobiDB-lite"/>
    </source>
</evidence>
<evidence type="ECO:0000313" key="5">
    <source>
        <dbReference type="Proteomes" id="UP000673691"/>
    </source>
</evidence>
<dbReference type="FunFam" id="2.40.40.20:FF:000003">
    <property type="entry name" value="Transitional endoplasmic reticulum ATPase"/>
    <property type="match status" value="1"/>
</dbReference>
<keyword evidence="2" id="KW-0812">Transmembrane</keyword>
<organism evidence="4 5">
    <name type="scientific">Olpidium bornovanus</name>
    <dbReference type="NCBI Taxonomy" id="278681"/>
    <lineage>
        <taxon>Eukaryota</taxon>
        <taxon>Fungi</taxon>
        <taxon>Fungi incertae sedis</taxon>
        <taxon>Olpidiomycota</taxon>
        <taxon>Olpidiomycotina</taxon>
        <taxon>Olpidiomycetes</taxon>
        <taxon>Olpidiales</taxon>
        <taxon>Olpidiaceae</taxon>
        <taxon>Olpidium</taxon>
    </lineage>
</organism>
<feature type="compositionally biased region" description="Low complexity" evidence="1">
    <location>
        <begin position="74"/>
        <end position="84"/>
    </location>
</feature>
<feature type="region of interest" description="Disordered" evidence="1">
    <location>
        <begin position="74"/>
        <end position="119"/>
    </location>
</feature>
<proteinExistence type="predicted"/>
<protein>
    <recommendedName>
        <fullName evidence="3">CDC48 N-terminal subdomain domain-containing protein</fullName>
    </recommendedName>
</protein>
<dbReference type="InterPro" id="IPR003338">
    <property type="entry name" value="CDC4_N-term_subdom"/>
</dbReference>
<dbReference type="SUPFAM" id="SSF50692">
    <property type="entry name" value="ADC-like"/>
    <property type="match status" value="1"/>
</dbReference>
<feature type="region of interest" description="Disordered" evidence="1">
    <location>
        <begin position="1"/>
        <end position="42"/>
    </location>
</feature>
<dbReference type="Gene3D" id="2.40.40.20">
    <property type="match status" value="2"/>
</dbReference>
<dbReference type="Pfam" id="PF02359">
    <property type="entry name" value="CDC48_N"/>
    <property type="match status" value="1"/>
</dbReference>
<comment type="caution">
    <text evidence="4">The sequence shown here is derived from an EMBL/GenBank/DDBJ whole genome shotgun (WGS) entry which is preliminary data.</text>
</comment>
<gene>
    <name evidence="4" type="ORF">BJ554DRAFT_3897</name>
</gene>
<evidence type="ECO:0000313" key="4">
    <source>
        <dbReference type="EMBL" id="KAG5462716.1"/>
    </source>
</evidence>
<feature type="non-terminal residue" evidence="4">
    <location>
        <position position="282"/>
    </location>
</feature>
<feature type="compositionally biased region" description="Pro residues" evidence="1">
    <location>
        <begin position="85"/>
        <end position="102"/>
    </location>
</feature>
<dbReference type="SMART" id="SM01073">
    <property type="entry name" value="CDC48_N"/>
    <property type="match status" value="1"/>
</dbReference>
<dbReference type="EMBL" id="JAEFCI010001726">
    <property type="protein sequence ID" value="KAG5462716.1"/>
    <property type="molecule type" value="Genomic_DNA"/>
</dbReference>
<evidence type="ECO:0000259" key="3">
    <source>
        <dbReference type="SMART" id="SM01073"/>
    </source>
</evidence>
<keyword evidence="5" id="KW-1185">Reference proteome</keyword>
<feature type="domain" description="CDC48 N-terminal subdomain" evidence="3">
    <location>
        <begin position="134"/>
        <end position="264"/>
    </location>
</feature>
<dbReference type="AlphaFoldDB" id="A0A8H8A0F0"/>
<evidence type="ECO:0000256" key="2">
    <source>
        <dbReference type="SAM" id="Phobius"/>
    </source>
</evidence>
<sequence length="282" mass="30379">KQKRVPVRRSNDQRAPVPRKAEPGVRRRLPSTSTHLPSPSSLSVPAPVYLSAAFPAFCAPPTFPLAPPAISSRSRAPPTLTLPPRLFPSYPPSPPPAPPPHPSDVSGDPSKSSAADSAHDPATAILRKKAAPNKLVVDDASNDDNSVLCLSTATMERLSLFRGDTVLVKGKKRRDTVLIVLADDDCDDAKVKVNKDGNKGERDGKLSTAIPRRRPVFATAVLAARAHLVFALALSHLLVRRSVVRQNLRVRLGDVVAIHPCPDIKYGKRIHVLPIDDTIEGL</sequence>
<feature type="transmembrane region" description="Helical" evidence="2">
    <location>
        <begin position="216"/>
        <end position="239"/>
    </location>
</feature>
<keyword evidence="2" id="KW-1133">Transmembrane helix</keyword>
<dbReference type="InterPro" id="IPR009010">
    <property type="entry name" value="Asp_de-COase-like_dom_sf"/>
</dbReference>
<accession>A0A8H8A0F0</accession>
<dbReference type="OrthoDB" id="2906539at2759"/>
<feature type="non-terminal residue" evidence="4">
    <location>
        <position position="1"/>
    </location>
</feature>